<name>A0A3B1B8N9_9ZZZZ</name>
<gene>
    <name evidence="1" type="ORF">MNBD_GAMMA21-2635</name>
</gene>
<dbReference type="AlphaFoldDB" id="A0A3B1B8N9"/>
<dbReference type="EMBL" id="UOFR01000084">
    <property type="protein sequence ID" value="VAX01407.1"/>
    <property type="molecule type" value="Genomic_DNA"/>
</dbReference>
<dbReference type="Pfam" id="PF10048">
    <property type="entry name" value="DUF2282"/>
    <property type="match status" value="1"/>
</dbReference>
<accession>A0A3B1B8N9</accession>
<reference evidence="1" key="1">
    <citation type="submission" date="2018-06" db="EMBL/GenBank/DDBJ databases">
        <authorList>
            <person name="Zhirakovskaya E."/>
        </authorList>
    </citation>
    <scope>NUCLEOTIDE SEQUENCE</scope>
</reference>
<dbReference type="InterPro" id="IPR018740">
    <property type="entry name" value="DUF2282_membr"/>
</dbReference>
<sequence>MQTKLSKHLAMASAIALGIGLAAQAQAAKPTWEGHEKCAGIVKKGMNSCGTSKHNCAGQAAKDNDAEEWIYLPKGTCEKITGSTLKKKAS</sequence>
<evidence type="ECO:0000313" key="1">
    <source>
        <dbReference type="EMBL" id="VAX01407.1"/>
    </source>
</evidence>
<organism evidence="1">
    <name type="scientific">hydrothermal vent metagenome</name>
    <dbReference type="NCBI Taxonomy" id="652676"/>
    <lineage>
        <taxon>unclassified sequences</taxon>
        <taxon>metagenomes</taxon>
        <taxon>ecological metagenomes</taxon>
    </lineage>
</organism>
<proteinExistence type="predicted"/>
<protein>
    <submittedName>
        <fullName evidence="1">Uncharacterized protein</fullName>
    </submittedName>
</protein>